<sequence length="151" mass="17106">MATSIPTTLHLWFNSLNRGDDVGVVSAQQLRQPEIRHLRPEILIHQDVLRLDVAVNDSILVVLVEVGDPLHDRDGDLHAGSPFQESVLLVVWGKYSFVQGAVAHVLVHQESACITIAQFQTFDRDEDFNLFSAMWKLIWEQAISSCKYKEI</sequence>
<name>A0ABR2LR26_9ASPA</name>
<protein>
    <submittedName>
        <fullName evidence="1">Uncharacterized protein</fullName>
    </submittedName>
</protein>
<keyword evidence="2" id="KW-1185">Reference proteome</keyword>
<reference evidence="1 2" key="1">
    <citation type="journal article" date="2022" name="Nat. Plants">
        <title>Genomes of leafy and leafless Platanthera orchids illuminate the evolution of mycoheterotrophy.</title>
        <authorList>
            <person name="Li M.H."/>
            <person name="Liu K.W."/>
            <person name="Li Z."/>
            <person name="Lu H.C."/>
            <person name="Ye Q.L."/>
            <person name="Zhang D."/>
            <person name="Wang J.Y."/>
            <person name="Li Y.F."/>
            <person name="Zhong Z.M."/>
            <person name="Liu X."/>
            <person name="Yu X."/>
            <person name="Liu D.K."/>
            <person name="Tu X.D."/>
            <person name="Liu B."/>
            <person name="Hao Y."/>
            <person name="Liao X.Y."/>
            <person name="Jiang Y.T."/>
            <person name="Sun W.H."/>
            <person name="Chen J."/>
            <person name="Chen Y.Q."/>
            <person name="Ai Y."/>
            <person name="Zhai J.W."/>
            <person name="Wu S.S."/>
            <person name="Zhou Z."/>
            <person name="Hsiao Y.Y."/>
            <person name="Wu W.L."/>
            <person name="Chen Y.Y."/>
            <person name="Lin Y.F."/>
            <person name="Hsu J.L."/>
            <person name="Li C.Y."/>
            <person name="Wang Z.W."/>
            <person name="Zhao X."/>
            <person name="Zhong W.Y."/>
            <person name="Ma X.K."/>
            <person name="Ma L."/>
            <person name="Huang J."/>
            <person name="Chen G.Z."/>
            <person name="Huang M.Z."/>
            <person name="Huang L."/>
            <person name="Peng D.H."/>
            <person name="Luo Y.B."/>
            <person name="Zou S.Q."/>
            <person name="Chen S.P."/>
            <person name="Lan S."/>
            <person name="Tsai W.C."/>
            <person name="Van de Peer Y."/>
            <person name="Liu Z.J."/>
        </authorList>
    </citation>
    <scope>NUCLEOTIDE SEQUENCE [LARGE SCALE GENOMIC DNA]</scope>
    <source>
        <strain evidence="1">Lor288</strain>
    </source>
</reference>
<organism evidence="1 2">
    <name type="scientific">Platanthera guangdongensis</name>
    <dbReference type="NCBI Taxonomy" id="2320717"/>
    <lineage>
        <taxon>Eukaryota</taxon>
        <taxon>Viridiplantae</taxon>
        <taxon>Streptophyta</taxon>
        <taxon>Embryophyta</taxon>
        <taxon>Tracheophyta</taxon>
        <taxon>Spermatophyta</taxon>
        <taxon>Magnoliopsida</taxon>
        <taxon>Liliopsida</taxon>
        <taxon>Asparagales</taxon>
        <taxon>Orchidaceae</taxon>
        <taxon>Orchidoideae</taxon>
        <taxon>Orchideae</taxon>
        <taxon>Orchidinae</taxon>
        <taxon>Platanthera</taxon>
    </lineage>
</organism>
<evidence type="ECO:0000313" key="2">
    <source>
        <dbReference type="Proteomes" id="UP001412067"/>
    </source>
</evidence>
<accession>A0ABR2LR26</accession>
<gene>
    <name evidence="1" type="ORF">KSP40_PGU016933</name>
</gene>
<dbReference type="Proteomes" id="UP001412067">
    <property type="component" value="Unassembled WGS sequence"/>
</dbReference>
<comment type="caution">
    <text evidence="1">The sequence shown here is derived from an EMBL/GenBank/DDBJ whole genome shotgun (WGS) entry which is preliminary data.</text>
</comment>
<proteinExistence type="predicted"/>
<dbReference type="EMBL" id="JBBWWR010000016">
    <property type="protein sequence ID" value="KAK8947891.1"/>
    <property type="molecule type" value="Genomic_DNA"/>
</dbReference>
<evidence type="ECO:0000313" key="1">
    <source>
        <dbReference type="EMBL" id="KAK8947891.1"/>
    </source>
</evidence>